<sequence length="478" mass="53971">MTDTDMLDTAMISCLQMPSNDKPFRFLGVQWLVRGEPSRVKTSSRHHREFVLLVASGVVQHRVSATKIQEIGYHLYQSVELEECLKDSSSGITRGWISTCTLFVPTRENTCRIDVFSRGFADFKGKMQDYQATNMMTTLMLAGITEATTCGQNKKLSWLLNFPNAAQDFRQRHLDSKRSLKRCGICDRKFNVLTSVASCDLCLINVCSRCRVSHDLGMIRRNYSSHSITQSKIGSENQYVNGQVQCLPATLCKNCKMNASHMDARNMARRDVEAGYSLNETMSTKEESILTMDQRTKPTSSSSKAENIDFGKYIGTLGTTDNVNVRRCDRFVELGATGTNVSRSCSAVQLIDTVKPEAMACRIEKSSTTILETSNGFDLESSFASTIPSQQDRDSNFDESCFEVTTYRSRLQHQPQYASEDPVYVDCSQADLIRRMQQLQMKSESVYQFTSQMNANTQYRYQQAMPFDCRSSSISELD</sequence>
<dbReference type="InterPro" id="IPR052727">
    <property type="entry name" value="Rab4/Rab5_effector"/>
</dbReference>
<evidence type="ECO:0008006" key="3">
    <source>
        <dbReference type="Google" id="ProtNLM"/>
    </source>
</evidence>
<dbReference type="Proteomes" id="UP000054928">
    <property type="component" value="Unassembled WGS sequence"/>
</dbReference>
<dbReference type="OrthoDB" id="120096at2759"/>
<accession>A0A0P1B0J8</accession>
<dbReference type="EMBL" id="CCYD01002264">
    <property type="protein sequence ID" value="CEG46717.1"/>
    <property type="molecule type" value="Genomic_DNA"/>
</dbReference>
<dbReference type="OMA" id="YYLCQSV"/>
<dbReference type="AlphaFoldDB" id="A0A0P1B0J8"/>
<dbReference type="PANTHER" id="PTHR13510">
    <property type="entry name" value="FYVE-FINGER-CONTAINING RAB5 EFFECTOR PROTEIN RABENOSYN-5-RELATED"/>
    <property type="match status" value="1"/>
</dbReference>
<proteinExistence type="predicted"/>
<evidence type="ECO:0000313" key="1">
    <source>
        <dbReference type="EMBL" id="CEG46717.1"/>
    </source>
</evidence>
<evidence type="ECO:0000313" key="2">
    <source>
        <dbReference type="Proteomes" id="UP000054928"/>
    </source>
</evidence>
<name>A0A0P1B0J8_PLAHL</name>
<dbReference type="GeneID" id="36398455"/>
<dbReference type="RefSeq" id="XP_024583086.1">
    <property type="nucleotide sequence ID" value="XM_024717604.1"/>
</dbReference>
<reference evidence="2" key="1">
    <citation type="submission" date="2014-09" db="EMBL/GenBank/DDBJ databases">
        <authorList>
            <person name="Sharma Rahul"/>
            <person name="Thines Marco"/>
        </authorList>
    </citation>
    <scope>NUCLEOTIDE SEQUENCE [LARGE SCALE GENOMIC DNA]</scope>
</reference>
<protein>
    <recommendedName>
        <fullName evidence="3">FYVE-type domain-containing protein</fullName>
    </recommendedName>
</protein>
<dbReference type="PANTHER" id="PTHR13510:SF44">
    <property type="entry name" value="RABENOSYN-5"/>
    <property type="match status" value="1"/>
</dbReference>
<keyword evidence="2" id="KW-1185">Reference proteome</keyword>
<organism evidence="1 2">
    <name type="scientific">Plasmopara halstedii</name>
    <name type="common">Downy mildew of sunflower</name>
    <dbReference type="NCBI Taxonomy" id="4781"/>
    <lineage>
        <taxon>Eukaryota</taxon>
        <taxon>Sar</taxon>
        <taxon>Stramenopiles</taxon>
        <taxon>Oomycota</taxon>
        <taxon>Peronosporomycetes</taxon>
        <taxon>Peronosporales</taxon>
        <taxon>Peronosporaceae</taxon>
        <taxon>Plasmopara</taxon>
    </lineage>
</organism>